<dbReference type="PANTHER" id="PTHR44196">
    <property type="entry name" value="DEHYDROGENASE/REDUCTASE SDR FAMILY MEMBER 7B"/>
    <property type="match status" value="1"/>
</dbReference>
<keyword evidence="2" id="KW-0560">Oxidoreductase</keyword>
<dbReference type="PRINTS" id="PR00080">
    <property type="entry name" value="SDRFAMILY"/>
</dbReference>
<keyword evidence="7" id="KW-1185">Reference proteome</keyword>
<evidence type="ECO:0000256" key="2">
    <source>
        <dbReference type="ARBA" id="ARBA00023002"/>
    </source>
</evidence>
<feature type="region of interest" description="Disordered" evidence="4">
    <location>
        <begin position="272"/>
        <end position="299"/>
    </location>
</feature>
<dbReference type="InterPro" id="IPR057326">
    <property type="entry name" value="KR_dom"/>
</dbReference>
<dbReference type="GO" id="GO:0016020">
    <property type="term" value="C:membrane"/>
    <property type="evidence" value="ECO:0007669"/>
    <property type="project" value="TreeGrafter"/>
</dbReference>
<name>A0A6M4WZW6_9ACTN</name>
<dbReference type="Gene3D" id="3.40.50.720">
    <property type="entry name" value="NAD(P)-binding Rossmann-like Domain"/>
    <property type="match status" value="1"/>
</dbReference>
<dbReference type="NCBIfam" id="NF004526">
    <property type="entry name" value="PRK05872.1"/>
    <property type="match status" value="1"/>
</dbReference>
<dbReference type="SUPFAM" id="SSF51735">
    <property type="entry name" value="NAD(P)-binding Rossmann-fold domains"/>
    <property type="match status" value="1"/>
</dbReference>
<sequence length="299" mass="31339">MHDSPLEDRTAVVTGAARGVGAALARELARRGARLALIGHEGAALRSVAASLPTPALAVEADVTDGEALERAAEVVRARLGPPSVVVANAGIAEGGPFASADMASWRRVIDVNVTGSALTARVFLPDLVESAGYYLQIASLASMGAAPLMSAYCASKAGVEAFAHALRAETAHHGVAVGIAYLNWTDTDMIRDADRHAVLRELRAHMPPPARRVFPPEFVATRLATAVERRRTAVYVPASLRLVQLTRAALPALVVRRSRRALPRLEAADALRPTGPLGAGGRADETAAAQRRGTPNGR</sequence>
<evidence type="ECO:0000256" key="3">
    <source>
        <dbReference type="RuleBase" id="RU000363"/>
    </source>
</evidence>
<dbReference type="EMBL" id="CP049838">
    <property type="protein sequence ID" value="QJT06107.1"/>
    <property type="molecule type" value="Genomic_DNA"/>
</dbReference>
<dbReference type="GO" id="GO:0016491">
    <property type="term" value="F:oxidoreductase activity"/>
    <property type="evidence" value="ECO:0007669"/>
    <property type="project" value="UniProtKB-KW"/>
</dbReference>
<dbReference type="Proteomes" id="UP000502665">
    <property type="component" value="Chromosome"/>
</dbReference>
<dbReference type="Pfam" id="PF00106">
    <property type="entry name" value="adh_short"/>
    <property type="match status" value="1"/>
</dbReference>
<proteinExistence type="inferred from homology"/>
<accession>A0A6M4WZW6</accession>
<organism evidence="6 7">
    <name type="scientific">Streptomyces asoensis</name>
    <dbReference type="NCBI Taxonomy" id="249586"/>
    <lineage>
        <taxon>Bacteria</taxon>
        <taxon>Bacillati</taxon>
        <taxon>Actinomycetota</taxon>
        <taxon>Actinomycetes</taxon>
        <taxon>Kitasatosporales</taxon>
        <taxon>Streptomycetaceae</taxon>
        <taxon>Streptomyces</taxon>
    </lineage>
</organism>
<dbReference type="InterPro" id="IPR036291">
    <property type="entry name" value="NAD(P)-bd_dom_sf"/>
</dbReference>
<dbReference type="PROSITE" id="PS00061">
    <property type="entry name" value="ADH_SHORT"/>
    <property type="match status" value="1"/>
</dbReference>
<feature type="domain" description="Ketoreductase" evidence="5">
    <location>
        <begin position="9"/>
        <end position="188"/>
    </location>
</feature>
<evidence type="ECO:0000259" key="5">
    <source>
        <dbReference type="SMART" id="SM00822"/>
    </source>
</evidence>
<dbReference type="CDD" id="cd05233">
    <property type="entry name" value="SDR_c"/>
    <property type="match status" value="1"/>
</dbReference>
<dbReference type="SMART" id="SM00822">
    <property type="entry name" value="PKS_KR"/>
    <property type="match status" value="1"/>
</dbReference>
<dbReference type="InterPro" id="IPR002347">
    <property type="entry name" value="SDR_fam"/>
</dbReference>
<evidence type="ECO:0000256" key="1">
    <source>
        <dbReference type="ARBA" id="ARBA00006484"/>
    </source>
</evidence>
<dbReference type="InterPro" id="IPR020904">
    <property type="entry name" value="Sc_DH/Rdtase_CS"/>
</dbReference>
<evidence type="ECO:0000256" key="4">
    <source>
        <dbReference type="SAM" id="MobiDB-lite"/>
    </source>
</evidence>
<dbReference type="PRINTS" id="PR00081">
    <property type="entry name" value="GDHRDH"/>
</dbReference>
<gene>
    <name evidence="6" type="ORF">G9272_42080</name>
</gene>
<dbReference type="RefSeq" id="WP_171401417.1">
    <property type="nucleotide sequence ID" value="NZ_CP049838.1"/>
</dbReference>
<reference evidence="6" key="1">
    <citation type="submission" date="2020-03" db="EMBL/GenBank/DDBJ databases">
        <title>Molecular networking-based the target discovery of potent antiproliferative macrolactams: 5/6/7/16 polycyclic ansamycins and glycosylated trienomycin from Streptomyces cacaoi subsp. asoensis.</title>
        <authorList>
            <person name="Liu L.-L."/>
        </authorList>
    </citation>
    <scope>NUCLEOTIDE SEQUENCE [LARGE SCALE GENOMIC DNA]</scope>
    <source>
        <strain evidence="6">H2S5</strain>
    </source>
</reference>
<dbReference type="PANTHER" id="PTHR44196:SF1">
    <property type="entry name" value="DEHYDROGENASE_REDUCTASE SDR FAMILY MEMBER 7B"/>
    <property type="match status" value="1"/>
</dbReference>
<comment type="similarity">
    <text evidence="1 3">Belongs to the short-chain dehydrogenases/reductases (SDR) family.</text>
</comment>
<evidence type="ECO:0000313" key="6">
    <source>
        <dbReference type="EMBL" id="QJT06107.1"/>
    </source>
</evidence>
<protein>
    <submittedName>
        <fullName evidence="6">SDR family oxidoreductase</fullName>
    </submittedName>
</protein>
<dbReference type="AlphaFoldDB" id="A0A6M4WZW6"/>
<evidence type="ECO:0000313" key="7">
    <source>
        <dbReference type="Proteomes" id="UP000502665"/>
    </source>
</evidence>